<feature type="region of interest" description="Disordered" evidence="1">
    <location>
        <begin position="66"/>
        <end position="115"/>
    </location>
</feature>
<feature type="compositionally biased region" description="Acidic residues" evidence="1">
    <location>
        <begin position="208"/>
        <end position="218"/>
    </location>
</feature>
<evidence type="ECO:0000313" key="2">
    <source>
        <dbReference type="EMBL" id="KAG1782893.1"/>
    </source>
</evidence>
<organism evidence="2 3">
    <name type="scientific">Suillus placidus</name>
    <dbReference type="NCBI Taxonomy" id="48579"/>
    <lineage>
        <taxon>Eukaryota</taxon>
        <taxon>Fungi</taxon>
        <taxon>Dikarya</taxon>
        <taxon>Basidiomycota</taxon>
        <taxon>Agaricomycotina</taxon>
        <taxon>Agaricomycetes</taxon>
        <taxon>Agaricomycetidae</taxon>
        <taxon>Boletales</taxon>
        <taxon>Suillineae</taxon>
        <taxon>Suillaceae</taxon>
        <taxon>Suillus</taxon>
    </lineage>
</organism>
<gene>
    <name evidence="2" type="ORF">EV702DRAFT_1040711</name>
</gene>
<name>A0A9P7A697_9AGAM</name>
<comment type="caution">
    <text evidence="2">The sequence shown here is derived from an EMBL/GenBank/DDBJ whole genome shotgun (WGS) entry which is preliminary data.</text>
</comment>
<dbReference type="OrthoDB" id="2677289at2759"/>
<sequence length="568" mass="62252">MPQPATRPGNANKHPGQVVLDANHVARPKEVIAAEKKKVSAEKLAKATALDDAQKQVAAKEDAMAVEQMAQRAGPGRLVRPKPKPRPVTKAVTAPAANPNETPVEANLASRSTDIQKKKYPGLKLTFKDGVNASRKVSNTGVTSLGETRVGSAVDDGKFRKSLASEPSIPSEGAGVGKWARSVASKSQVKPSAPPSARASVITNNDTEGFEDDDPPEDHDDRVTMSRGGPTTDDALRGQKRGLSTVLLDDLEPEEQREMEEDQDADEDVQEDVDMMDQQDDIEASTGLVCEESKSRLTTSMSVSVMETAPNNQTSKYIKTENGRAPCTLTQKKEKPKNSHLPSGAQNMGFRSIFIPTVIHWLGNSTYPWTIPEDKFSDVLADISRAVYSNPGNFQYDDGLNLAYHVVSQRVHEWRGHFGSTAISILMTFFSSTNEFKTKEAWKAYAESQLEDSRFVYEDPDNEDSPGAFLSEFILRIFTVQLNATQGRQIIDSLDWELHTYSTALALTTAAAERALILAHDNLIVEDNSDQGKHKIMLTLNHATNKMTNTGTAFSSANWETDTIAYMQ</sequence>
<protein>
    <submittedName>
        <fullName evidence="2">Uncharacterized protein</fullName>
    </submittedName>
</protein>
<evidence type="ECO:0000313" key="3">
    <source>
        <dbReference type="Proteomes" id="UP000714275"/>
    </source>
</evidence>
<keyword evidence="3" id="KW-1185">Reference proteome</keyword>
<evidence type="ECO:0000256" key="1">
    <source>
        <dbReference type="SAM" id="MobiDB-lite"/>
    </source>
</evidence>
<feature type="compositionally biased region" description="Acidic residues" evidence="1">
    <location>
        <begin position="249"/>
        <end position="270"/>
    </location>
</feature>
<proteinExistence type="predicted"/>
<dbReference type="Proteomes" id="UP000714275">
    <property type="component" value="Unassembled WGS sequence"/>
</dbReference>
<accession>A0A9P7A697</accession>
<feature type="region of interest" description="Disordered" evidence="1">
    <location>
        <begin position="139"/>
        <end position="270"/>
    </location>
</feature>
<dbReference type="AlphaFoldDB" id="A0A9P7A697"/>
<reference evidence="2" key="1">
    <citation type="journal article" date="2020" name="New Phytol.">
        <title>Comparative genomics reveals dynamic genome evolution in host specialist ectomycorrhizal fungi.</title>
        <authorList>
            <person name="Lofgren L.A."/>
            <person name="Nguyen N.H."/>
            <person name="Vilgalys R."/>
            <person name="Ruytinx J."/>
            <person name="Liao H.L."/>
            <person name="Branco S."/>
            <person name="Kuo A."/>
            <person name="LaButti K."/>
            <person name="Lipzen A."/>
            <person name="Andreopoulos W."/>
            <person name="Pangilinan J."/>
            <person name="Riley R."/>
            <person name="Hundley H."/>
            <person name="Na H."/>
            <person name="Barry K."/>
            <person name="Grigoriev I.V."/>
            <person name="Stajich J.E."/>
            <person name="Kennedy P.G."/>
        </authorList>
    </citation>
    <scope>NUCLEOTIDE SEQUENCE</scope>
    <source>
        <strain evidence="2">DOB743</strain>
    </source>
</reference>
<dbReference type="EMBL" id="JABBWD010000002">
    <property type="protein sequence ID" value="KAG1782893.1"/>
    <property type="molecule type" value="Genomic_DNA"/>
</dbReference>